<protein>
    <submittedName>
        <fullName evidence="4">Uncharacterized protein</fullName>
    </submittedName>
</protein>
<evidence type="ECO:0000256" key="1">
    <source>
        <dbReference type="SAM" id="MobiDB-lite"/>
    </source>
</evidence>
<evidence type="ECO:0000313" key="4">
    <source>
        <dbReference type="EMBL" id="KAJ3443953.1"/>
    </source>
</evidence>
<keyword evidence="3" id="KW-0732">Signal</keyword>
<keyword evidence="2" id="KW-0812">Transmembrane</keyword>
<feature type="signal peptide" evidence="3">
    <location>
        <begin position="1"/>
        <end position="18"/>
    </location>
</feature>
<feature type="chain" id="PRO_5043944758" evidence="3">
    <location>
        <begin position="19"/>
        <end position="381"/>
    </location>
</feature>
<evidence type="ECO:0000256" key="2">
    <source>
        <dbReference type="SAM" id="Phobius"/>
    </source>
</evidence>
<feature type="transmembrane region" description="Helical" evidence="2">
    <location>
        <begin position="71"/>
        <end position="89"/>
    </location>
</feature>
<dbReference type="EMBL" id="JANTQA010000023">
    <property type="protein sequence ID" value="KAJ3443953.1"/>
    <property type="molecule type" value="Genomic_DNA"/>
</dbReference>
<feature type="compositionally biased region" description="Basic residues" evidence="1">
    <location>
        <begin position="161"/>
        <end position="175"/>
    </location>
</feature>
<dbReference type="Proteomes" id="UP001146793">
    <property type="component" value="Unassembled WGS sequence"/>
</dbReference>
<gene>
    <name evidence="4" type="ORF">M0812_09801</name>
</gene>
<proteinExistence type="predicted"/>
<keyword evidence="2" id="KW-1133">Transmembrane helix</keyword>
<evidence type="ECO:0000313" key="5">
    <source>
        <dbReference type="Proteomes" id="UP001146793"/>
    </source>
</evidence>
<accession>A0AAV7ZQR2</accession>
<reference evidence="4" key="1">
    <citation type="submission" date="2022-08" db="EMBL/GenBank/DDBJ databases">
        <title>Novel sulphate-reducing endosymbionts in the free-living metamonad Anaeramoeba.</title>
        <authorList>
            <person name="Jerlstrom-Hultqvist J."/>
            <person name="Cepicka I."/>
            <person name="Gallot-Lavallee L."/>
            <person name="Salas-Leiva D."/>
            <person name="Curtis B.A."/>
            <person name="Zahonova K."/>
            <person name="Pipaliya S."/>
            <person name="Dacks J."/>
            <person name="Roger A.J."/>
        </authorList>
    </citation>
    <scope>NUCLEOTIDE SEQUENCE</scope>
    <source>
        <strain evidence="4">Busselton2</strain>
    </source>
</reference>
<feature type="compositionally biased region" description="Basic residues" evidence="1">
    <location>
        <begin position="184"/>
        <end position="215"/>
    </location>
</feature>
<sequence>MNISLLILFITFFNLSFHQSFISYSELTSQNLKWKRSEILFGSLQKMSVSPKISLTNSYMDYYIRNGNLEIIIKSIVPVIIMVYALHLLRGIYYNRKFAFFSINHNIKHDNILSQNENEFKKAWYGEGIEDSGIITGTEHQLSMNPKTSKKHEKSINTKEQKKRKRKKKKKKPRKEKNQQYKIYKYKKQKRKRKRQNKLRKKLLKKSHSKSKKKQLNYLKKLSGEKSGYLSNAKNKVVNNEKTCNVANLNFYPPQINPKYLNLIISSKEKLFNNFNQKKKTFSQKIQNNLKKEESFSFNHLQIFNKSNKLNNFIKDISLSKKDLKWYYTRNKIKDESSFFRSKKFLKILSNSKYQSNNHYRFQYQINYTNITISAKQTFYI</sequence>
<name>A0AAV7ZQR2_9EUKA</name>
<keyword evidence="2" id="KW-0472">Membrane</keyword>
<dbReference type="AlphaFoldDB" id="A0AAV7ZQR2"/>
<comment type="caution">
    <text evidence="4">The sequence shown here is derived from an EMBL/GenBank/DDBJ whole genome shotgun (WGS) entry which is preliminary data.</text>
</comment>
<organism evidence="4 5">
    <name type="scientific">Anaeramoeba flamelloides</name>
    <dbReference type="NCBI Taxonomy" id="1746091"/>
    <lineage>
        <taxon>Eukaryota</taxon>
        <taxon>Metamonada</taxon>
        <taxon>Anaeramoebidae</taxon>
        <taxon>Anaeramoeba</taxon>
    </lineage>
</organism>
<feature type="region of interest" description="Disordered" evidence="1">
    <location>
        <begin position="140"/>
        <end position="216"/>
    </location>
</feature>
<evidence type="ECO:0000256" key="3">
    <source>
        <dbReference type="SAM" id="SignalP"/>
    </source>
</evidence>